<evidence type="ECO:0000256" key="1">
    <source>
        <dbReference type="ARBA" id="ARBA00023122"/>
    </source>
</evidence>
<dbReference type="InterPro" id="IPR018490">
    <property type="entry name" value="cNMP-bd_dom_sf"/>
</dbReference>
<dbReference type="SUPFAM" id="SSF51206">
    <property type="entry name" value="cAMP-binding domain-like"/>
    <property type="match status" value="1"/>
</dbReference>
<name>A0A6N6MKD8_9FLAO</name>
<accession>A0A6N6MKD8</accession>
<dbReference type="PANTHER" id="PTHR43080:SF2">
    <property type="entry name" value="CBS DOMAIN-CONTAINING PROTEIN"/>
    <property type="match status" value="1"/>
</dbReference>
<sequence length="639" mass="71941">MKNSIAERVLDFLIKYPPFNLLNTKDLYEISKEVSIIYLEKGDVLFEKGDPAKSDFYMVRNGGVKLLHSTGDNTQEIINISDAGDVFGIRPLIAKENYKLSASANEESIVYAIPIDIFTSVTKNNASINKFLITAFATNAYDPYTTEVSGKIFVDYLPNSAHDIVNFQSANYTKNPVTCHVGSSLKDAAIKMRNHKIGCIIVIDDEEKPVGIITNSDIKNKIATGEFPIETPVSNIMSAPVISCKKGLTVADGQLLMIKHHIGHLCITKDGTVNTKLVGVLTHHDVLATLGNNPTVILKEIKRANRTKKLRAARLKANSLLKNYLEQNIPVGHIVKVITQINDAVTVRAIEIALKKMPTNPPVKFSWIALGSQGRKEQILFTDQDNAIIFEDVHEDQYEATQTYFLELAKLVTKSLNKVGFEYCEADMMASNPKWCMSISQWKGQFENWIYTPDEKAILLASIFFDFSPIYGEDTLAESLTETIYKALDQTSLFFKYLARDAIKYPSPLGFFKKFAVEKSAEQKDLFNIKNRTMMPLVDAARVLTLQQHIKGINNTPERYEQLAVLDPNNKALYHSCAYAFKALSKFKTKQGLLHNDSGKFIDIASLSKEEELKLRRCLKPVHDIQEILKIRFDLKNFM</sequence>
<dbReference type="InterPro" id="IPR000595">
    <property type="entry name" value="cNMP-bd_dom"/>
</dbReference>
<dbReference type="InterPro" id="IPR046342">
    <property type="entry name" value="CBS_dom_sf"/>
</dbReference>
<dbReference type="Gene3D" id="2.60.120.10">
    <property type="entry name" value="Jelly Rolls"/>
    <property type="match status" value="1"/>
</dbReference>
<feature type="domain" description="CBS" evidence="4">
    <location>
        <begin position="237"/>
        <end position="300"/>
    </location>
</feature>
<comment type="caution">
    <text evidence="5">The sequence shown here is derived from an EMBL/GenBank/DDBJ whole genome shotgun (WGS) entry which is preliminary data.</text>
</comment>
<evidence type="ECO:0000313" key="5">
    <source>
        <dbReference type="EMBL" id="KAB1068682.1"/>
    </source>
</evidence>
<dbReference type="AlphaFoldDB" id="A0A6N6MKD8"/>
<dbReference type="Proteomes" id="UP000441333">
    <property type="component" value="Unassembled WGS sequence"/>
</dbReference>
<dbReference type="GO" id="GO:0008773">
    <property type="term" value="F:[protein-PII] uridylyltransferase activity"/>
    <property type="evidence" value="ECO:0007669"/>
    <property type="project" value="InterPro"/>
</dbReference>
<evidence type="ECO:0000313" key="6">
    <source>
        <dbReference type="Proteomes" id="UP000441333"/>
    </source>
</evidence>
<proteinExistence type="predicted"/>
<dbReference type="CDD" id="cd05401">
    <property type="entry name" value="NT_GlnE_GlnD_like"/>
    <property type="match status" value="1"/>
</dbReference>
<dbReference type="Pfam" id="PF00027">
    <property type="entry name" value="cNMP_binding"/>
    <property type="match status" value="1"/>
</dbReference>
<protein>
    <submittedName>
        <fullName evidence="5">CBS domain-containing protein</fullName>
    </submittedName>
</protein>
<feature type="domain" description="Cyclic nucleotide-binding" evidence="3">
    <location>
        <begin position="18"/>
        <end position="139"/>
    </location>
</feature>
<dbReference type="InterPro" id="IPR018821">
    <property type="entry name" value="DUF294_put_nucleoTrafse_sb-bd"/>
</dbReference>
<dbReference type="PROSITE" id="PS50042">
    <property type="entry name" value="CNMP_BINDING_3"/>
    <property type="match status" value="1"/>
</dbReference>
<dbReference type="PANTHER" id="PTHR43080">
    <property type="entry name" value="CBS DOMAIN-CONTAINING PROTEIN CBSX3, MITOCHONDRIAL"/>
    <property type="match status" value="1"/>
</dbReference>
<dbReference type="SMART" id="SM00116">
    <property type="entry name" value="CBS"/>
    <property type="match status" value="2"/>
</dbReference>
<evidence type="ECO:0000256" key="2">
    <source>
        <dbReference type="PROSITE-ProRule" id="PRU00703"/>
    </source>
</evidence>
<dbReference type="InterPro" id="IPR000644">
    <property type="entry name" value="CBS_dom"/>
</dbReference>
<gene>
    <name evidence="5" type="ORF">F6U93_06065</name>
</gene>
<dbReference type="InterPro" id="IPR014710">
    <property type="entry name" value="RmlC-like_jellyroll"/>
</dbReference>
<organism evidence="5 6">
    <name type="scientific">Pseudotamlana haliotis</name>
    <dbReference type="NCBI Taxonomy" id="2614804"/>
    <lineage>
        <taxon>Bacteria</taxon>
        <taxon>Pseudomonadati</taxon>
        <taxon>Bacteroidota</taxon>
        <taxon>Flavobacteriia</taxon>
        <taxon>Flavobacteriales</taxon>
        <taxon>Flavobacteriaceae</taxon>
        <taxon>Pseudotamlana</taxon>
    </lineage>
</organism>
<keyword evidence="6" id="KW-1185">Reference proteome</keyword>
<dbReference type="Pfam" id="PF03445">
    <property type="entry name" value="DUF294"/>
    <property type="match status" value="1"/>
</dbReference>
<dbReference type="Pfam" id="PF10335">
    <property type="entry name" value="DUF294_C"/>
    <property type="match status" value="1"/>
</dbReference>
<dbReference type="RefSeq" id="WP_150937867.1">
    <property type="nucleotide sequence ID" value="NZ_WAAT01000032.1"/>
</dbReference>
<reference evidence="5 6" key="1">
    <citation type="submission" date="2019-09" db="EMBL/GenBank/DDBJ databases">
        <authorList>
            <person name="Cao W.R."/>
        </authorList>
    </citation>
    <scope>NUCLEOTIDE SEQUENCE [LARGE SCALE GENOMIC DNA]</scope>
    <source>
        <strain evidence="5 6">B1N29</strain>
    </source>
</reference>
<dbReference type="Gene3D" id="3.10.580.10">
    <property type="entry name" value="CBS-domain"/>
    <property type="match status" value="1"/>
</dbReference>
<dbReference type="InterPro" id="IPR005105">
    <property type="entry name" value="GlnD_Uridyltrans_N"/>
</dbReference>
<dbReference type="EMBL" id="WAAT01000032">
    <property type="protein sequence ID" value="KAB1068682.1"/>
    <property type="molecule type" value="Genomic_DNA"/>
</dbReference>
<dbReference type="InterPro" id="IPR051257">
    <property type="entry name" value="Diverse_CBS-Domain"/>
</dbReference>
<dbReference type="SMART" id="SM00100">
    <property type="entry name" value="cNMP"/>
    <property type="match status" value="1"/>
</dbReference>
<evidence type="ECO:0000259" key="4">
    <source>
        <dbReference type="PROSITE" id="PS51371"/>
    </source>
</evidence>
<dbReference type="SUPFAM" id="SSF54631">
    <property type="entry name" value="CBS-domain pair"/>
    <property type="match status" value="1"/>
</dbReference>
<keyword evidence="1 2" id="KW-0129">CBS domain</keyword>
<feature type="domain" description="CBS" evidence="4">
    <location>
        <begin position="172"/>
        <end position="229"/>
    </location>
</feature>
<evidence type="ECO:0000259" key="3">
    <source>
        <dbReference type="PROSITE" id="PS50042"/>
    </source>
</evidence>
<dbReference type="CDD" id="cd00038">
    <property type="entry name" value="CAP_ED"/>
    <property type="match status" value="1"/>
</dbReference>
<dbReference type="Pfam" id="PF00571">
    <property type="entry name" value="CBS"/>
    <property type="match status" value="2"/>
</dbReference>
<dbReference type="PROSITE" id="PS51371">
    <property type="entry name" value="CBS"/>
    <property type="match status" value="2"/>
</dbReference>